<dbReference type="EMBL" id="JAEQBW010000017">
    <property type="protein sequence ID" value="MBK6267354.1"/>
    <property type="molecule type" value="Genomic_DNA"/>
</dbReference>
<proteinExistence type="predicted"/>
<sequence length="291" mass="33453">MITKRNFSVECEDGFVLKGMLLIPESPKAIIQFNGGTGAKKEFYLPFVKYLAENDYVCCLWDYRGSGDSDVEDLSKCEFSFLDYGIKDMPAIKKYLESEFPELPFMFFGHSVGGQQIGFINKLENVKGMVNFAVSTGYLPYMPLGFRLKSFFLFYIFTPLSSFFTGYVNASRFGIMEDLPTNVVKEWRSWCSQKSYFFDSEFYGKSVSTGNFANYNFPIHVFWATDDPISNKKSVPAYWSNVSSAKGIDFTKLTPAEINKMSIGHFGFFKKRMKEKLWPSVVQKFDQFLEI</sequence>
<dbReference type="InterPro" id="IPR022742">
    <property type="entry name" value="Hydrolase_4"/>
</dbReference>
<dbReference type="PIRSF" id="PIRSF037442">
    <property type="entry name" value="UCP037442_abhydr"/>
    <property type="match status" value="1"/>
</dbReference>
<feature type="domain" description="Serine aminopeptidase S33" evidence="2">
    <location>
        <begin position="26"/>
        <end position="130"/>
    </location>
</feature>
<feature type="transmembrane region" description="Helical" evidence="1">
    <location>
        <begin position="151"/>
        <end position="170"/>
    </location>
</feature>
<accession>A0A935CBY8</accession>
<keyword evidence="1" id="KW-0472">Membrane</keyword>
<keyword evidence="3" id="KW-0378">Hydrolase</keyword>
<evidence type="ECO:0000313" key="3">
    <source>
        <dbReference type="EMBL" id="MBK6267354.1"/>
    </source>
</evidence>
<comment type="caution">
    <text evidence="3">The sequence shown here is derived from an EMBL/GenBank/DDBJ whole genome shotgun (WGS) entry which is preliminary data.</text>
</comment>
<dbReference type="GO" id="GO:0016787">
    <property type="term" value="F:hydrolase activity"/>
    <property type="evidence" value="ECO:0007669"/>
    <property type="project" value="UniProtKB-KW"/>
</dbReference>
<organism evidence="3 4">
    <name type="scientific">Marivirga aurantiaca</name>
    <dbReference type="NCBI Taxonomy" id="2802615"/>
    <lineage>
        <taxon>Bacteria</taxon>
        <taxon>Pseudomonadati</taxon>
        <taxon>Bacteroidota</taxon>
        <taxon>Cytophagia</taxon>
        <taxon>Cytophagales</taxon>
        <taxon>Marivirgaceae</taxon>
        <taxon>Marivirga</taxon>
    </lineage>
</organism>
<dbReference type="Proteomes" id="UP000611723">
    <property type="component" value="Unassembled WGS sequence"/>
</dbReference>
<dbReference type="RefSeq" id="WP_201433040.1">
    <property type="nucleotide sequence ID" value="NZ_JAEQBW010000017.1"/>
</dbReference>
<protein>
    <submittedName>
        <fullName evidence="3">Alpha/beta hydrolase</fullName>
    </submittedName>
</protein>
<dbReference type="SUPFAM" id="SSF53474">
    <property type="entry name" value="alpha/beta-Hydrolases"/>
    <property type="match status" value="1"/>
</dbReference>
<keyword evidence="1" id="KW-0812">Transmembrane</keyword>
<dbReference type="AlphaFoldDB" id="A0A935CBY8"/>
<evidence type="ECO:0000256" key="1">
    <source>
        <dbReference type="SAM" id="Phobius"/>
    </source>
</evidence>
<keyword evidence="4" id="KW-1185">Reference proteome</keyword>
<name>A0A935CBY8_9BACT</name>
<dbReference type="Pfam" id="PF12146">
    <property type="entry name" value="Hydrolase_4"/>
    <property type="match status" value="1"/>
</dbReference>
<gene>
    <name evidence="3" type="ORF">JKA74_20090</name>
</gene>
<keyword evidence="1" id="KW-1133">Transmembrane helix</keyword>
<evidence type="ECO:0000259" key="2">
    <source>
        <dbReference type="Pfam" id="PF12146"/>
    </source>
</evidence>
<dbReference type="InterPro" id="IPR017208">
    <property type="entry name" value="UCP037442_abhydr"/>
</dbReference>
<evidence type="ECO:0000313" key="4">
    <source>
        <dbReference type="Proteomes" id="UP000611723"/>
    </source>
</evidence>
<dbReference type="InterPro" id="IPR029058">
    <property type="entry name" value="AB_hydrolase_fold"/>
</dbReference>
<dbReference type="Gene3D" id="3.40.50.1820">
    <property type="entry name" value="alpha/beta hydrolase"/>
    <property type="match status" value="1"/>
</dbReference>
<reference evidence="3" key="1">
    <citation type="submission" date="2021-01" db="EMBL/GenBank/DDBJ databases">
        <title>Marivirga aurantiaca sp. nov., isolated from intertidal surface sediments.</title>
        <authorList>
            <person name="Zhang M."/>
        </authorList>
    </citation>
    <scope>NUCLEOTIDE SEQUENCE</scope>
    <source>
        <strain evidence="3">S37H4</strain>
    </source>
</reference>